<organism evidence="1 2">
    <name type="scientific">Alligator mississippiensis</name>
    <name type="common">American alligator</name>
    <dbReference type="NCBI Taxonomy" id="8496"/>
    <lineage>
        <taxon>Eukaryota</taxon>
        <taxon>Metazoa</taxon>
        <taxon>Chordata</taxon>
        <taxon>Craniata</taxon>
        <taxon>Vertebrata</taxon>
        <taxon>Euteleostomi</taxon>
        <taxon>Archelosauria</taxon>
        <taxon>Archosauria</taxon>
        <taxon>Crocodylia</taxon>
        <taxon>Alligatoridae</taxon>
        <taxon>Alligatorinae</taxon>
        <taxon>Alligator</taxon>
    </lineage>
</organism>
<keyword evidence="2" id="KW-1185">Reference proteome</keyword>
<proteinExistence type="predicted"/>
<dbReference type="AlphaFoldDB" id="A0A151PE38"/>
<gene>
    <name evidence="1" type="ORF">Y1Q_0001194</name>
</gene>
<accession>A0A151PE38</accession>
<reference evidence="1 2" key="1">
    <citation type="journal article" date="2012" name="Genome Biol.">
        <title>Sequencing three crocodilian genomes to illuminate the evolution of archosaurs and amniotes.</title>
        <authorList>
            <person name="St John J.A."/>
            <person name="Braun E.L."/>
            <person name="Isberg S.R."/>
            <person name="Miles L.G."/>
            <person name="Chong A.Y."/>
            <person name="Gongora J."/>
            <person name="Dalzell P."/>
            <person name="Moran C."/>
            <person name="Bed'hom B."/>
            <person name="Abzhanov A."/>
            <person name="Burgess S.C."/>
            <person name="Cooksey A.M."/>
            <person name="Castoe T.A."/>
            <person name="Crawford N.G."/>
            <person name="Densmore L.D."/>
            <person name="Drew J.C."/>
            <person name="Edwards S.V."/>
            <person name="Faircloth B.C."/>
            <person name="Fujita M.K."/>
            <person name="Greenwold M.J."/>
            <person name="Hoffmann F.G."/>
            <person name="Howard J.M."/>
            <person name="Iguchi T."/>
            <person name="Janes D.E."/>
            <person name="Khan S.Y."/>
            <person name="Kohno S."/>
            <person name="de Koning A.J."/>
            <person name="Lance S.L."/>
            <person name="McCarthy F.M."/>
            <person name="McCormack J.E."/>
            <person name="Merchant M.E."/>
            <person name="Peterson D.G."/>
            <person name="Pollock D.D."/>
            <person name="Pourmand N."/>
            <person name="Raney B.J."/>
            <person name="Roessler K.A."/>
            <person name="Sanford J.R."/>
            <person name="Sawyer R.H."/>
            <person name="Schmidt C.J."/>
            <person name="Triplett E.W."/>
            <person name="Tuberville T.D."/>
            <person name="Venegas-Anaya M."/>
            <person name="Howard J.T."/>
            <person name="Jarvis E.D."/>
            <person name="Guillette L.J.Jr."/>
            <person name="Glenn T.C."/>
            <person name="Green R.E."/>
            <person name="Ray D.A."/>
        </authorList>
    </citation>
    <scope>NUCLEOTIDE SEQUENCE [LARGE SCALE GENOMIC DNA]</scope>
    <source>
        <strain evidence="1">KSC_2009_1</strain>
    </source>
</reference>
<evidence type="ECO:0000313" key="1">
    <source>
        <dbReference type="EMBL" id="KYO47386.1"/>
    </source>
</evidence>
<comment type="caution">
    <text evidence="1">The sequence shown here is derived from an EMBL/GenBank/DDBJ whole genome shotgun (WGS) entry which is preliminary data.</text>
</comment>
<dbReference type="EMBL" id="AKHW03000422">
    <property type="protein sequence ID" value="KYO47386.1"/>
    <property type="molecule type" value="Genomic_DNA"/>
</dbReference>
<sequence length="72" mass="8447">MRKHGEQRMGFFLYRGFTREGIILNFWMKRLEHVGEKENFFSGKSLYFTGDQIALSSRLSKKLENNSRAQGA</sequence>
<evidence type="ECO:0000313" key="2">
    <source>
        <dbReference type="Proteomes" id="UP000050525"/>
    </source>
</evidence>
<protein>
    <submittedName>
        <fullName evidence="1">Uncharacterized protein</fullName>
    </submittedName>
</protein>
<dbReference type="Proteomes" id="UP000050525">
    <property type="component" value="Unassembled WGS sequence"/>
</dbReference>
<name>A0A151PE38_ALLMI</name>